<evidence type="ECO:0000313" key="2">
    <source>
        <dbReference type="Proteomes" id="UP000499080"/>
    </source>
</evidence>
<protein>
    <submittedName>
        <fullName evidence="1">Uncharacterized protein</fullName>
    </submittedName>
</protein>
<comment type="caution">
    <text evidence="1">The sequence shown here is derived from an EMBL/GenBank/DDBJ whole genome shotgun (WGS) entry which is preliminary data.</text>
</comment>
<name>A0A4Y2GHC3_ARAVE</name>
<dbReference type="EMBL" id="BGPR01001401">
    <property type="protein sequence ID" value="GBM52993.1"/>
    <property type="molecule type" value="Genomic_DNA"/>
</dbReference>
<accession>A0A4Y2GHC3</accession>
<keyword evidence="2" id="KW-1185">Reference proteome</keyword>
<proteinExistence type="predicted"/>
<reference evidence="1 2" key="1">
    <citation type="journal article" date="2019" name="Sci. Rep.">
        <title>Orb-weaving spider Araneus ventricosus genome elucidates the spidroin gene catalogue.</title>
        <authorList>
            <person name="Kono N."/>
            <person name="Nakamura H."/>
            <person name="Ohtoshi R."/>
            <person name="Moran D.A.P."/>
            <person name="Shinohara A."/>
            <person name="Yoshida Y."/>
            <person name="Fujiwara M."/>
            <person name="Mori M."/>
            <person name="Tomita M."/>
            <person name="Arakawa K."/>
        </authorList>
    </citation>
    <scope>NUCLEOTIDE SEQUENCE [LARGE SCALE GENOMIC DNA]</scope>
</reference>
<dbReference type="AlphaFoldDB" id="A0A4Y2GHC3"/>
<evidence type="ECO:0000313" key="1">
    <source>
        <dbReference type="EMBL" id="GBM52993.1"/>
    </source>
</evidence>
<sequence>MPAIMEESEQLDNFCRISFHTPLNNHVDERLSRVTRDKKDCNKFEDWFICHNPFPVGVKSVEGARQSDCVIIAVEDIDLLVILTAVAPDSNRLFLMKPGKGKKTLFYSPTSLKMSKKEKDNILFLHAFNGCDSMSAIFRQGKMVFLMKMQGYKTMLDYLKTIMLLLMK</sequence>
<dbReference type="OrthoDB" id="6156427at2759"/>
<organism evidence="1 2">
    <name type="scientific">Araneus ventricosus</name>
    <name type="common">Orbweaver spider</name>
    <name type="synonym">Epeira ventricosa</name>
    <dbReference type="NCBI Taxonomy" id="182803"/>
    <lineage>
        <taxon>Eukaryota</taxon>
        <taxon>Metazoa</taxon>
        <taxon>Ecdysozoa</taxon>
        <taxon>Arthropoda</taxon>
        <taxon>Chelicerata</taxon>
        <taxon>Arachnida</taxon>
        <taxon>Araneae</taxon>
        <taxon>Araneomorphae</taxon>
        <taxon>Entelegynae</taxon>
        <taxon>Araneoidea</taxon>
        <taxon>Araneidae</taxon>
        <taxon>Araneus</taxon>
    </lineage>
</organism>
<dbReference type="Proteomes" id="UP000499080">
    <property type="component" value="Unassembled WGS sequence"/>
</dbReference>
<gene>
    <name evidence="1" type="ORF">AVEN_111337_1</name>
</gene>